<evidence type="ECO:0008006" key="4">
    <source>
        <dbReference type="Google" id="ProtNLM"/>
    </source>
</evidence>
<dbReference type="SMART" id="SM00671">
    <property type="entry name" value="SEL1"/>
    <property type="match status" value="2"/>
</dbReference>
<dbReference type="PANTHER" id="PTHR11102:SF160">
    <property type="entry name" value="ERAD-ASSOCIATED E3 UBIQUITIN-PROTEIN LIGASE COMPONENT HRD3"/>
    <property type="match status" value="1"/>
</dbReference>
<feature type="chain" id="PRO_5009274801" description="Sel1 repeat-containing protein" evidence="1">
    <location>
        <begin position="28"/>
        <end position="183"/>
    </location>
</feature>
<gene>
    <name evidence="2" type="ORF">SAMN05216210_2266</name>
</gene>
<keyword evidence="1" id="KW-0732">Signal</keyword>
<dbReference type="AlphaFoldDB" id="A0A1H2GFM9"/>
<dbReference type="InterPro" id="IPR006597">
    <property type="entry name" value="Sel1-like"/>
</dbReference>
<dbReference type="PANTHER" id="PTHR11102">
    <property type="entry name" value="SEL-1-LIKE PROTEIN"/>
    <property type="match status" value="1"/>
</dbReference>
<evidence type="ECO:0000313" key="3">
    <source>
        <dbReference type="Proteomes" id="UP000243924"/>
    </source>
</evidence>
<dbReference type="Proteomes" id="UP000243924">
    <property type="component" value="Chromosome I"/>
</dbReference>
<dbReference type="Pfam" id="PF08238">
    <property type="entry name" value="Sel1"/>
    <property type="match status" value="2"/>
</dbReference>
<organism evidence="2 3">
    <name type="scientific">Halopseudomonas salegens</name>
    <dbReference type="NCBI Taxonomy" id="1434072"/>
    <lineage>
        <taxon>Bacteria</taxon>
        <taxon>Pseudomonadati</taxon>
        <taxon>Pseudomonadota</taxon>
        <taxon>Gammaproteobacteria</taxon>
        <taxon>Pseudomonadales</taxon>
        <taxon>Pseudomonadaceae</taxon>
        <taxon>Halopseudomonas</taxon>
    </lineage>
</organism>
<reference evidence="3" key="1">
    <citation type="submission" date="2016-10" db="EMBL/GenBank/DDBJ databases">
        <authorList>
            <person name="Varghese N."/>
            <person name="Submissions S."/>
        </authorList>
    </citation>
    <scope>NUCLEOTIDE SEQUENCE [LARGE SCALE GENOMIC DNA]</scope>
    <source>
        <strain evidence="3">CECT 8338</strain>
    </source>
</reference>
<sequence length="183" mass="20480">MASFKHRSLARLSVALPLCLLPGLLLAQSGNPLLITAEDRCGFERVDDSSLPQAIERCTEAATQGDSQAQFELGDLYYQGDRITRDFDQALNWLEEASLQGHPTAQYQLGLMHYQGEGVERNLAQAYIILKMSAVNGEDAAMDASDRIALQMNQEELQVATQLLSTLFRNYLEQMREEQLQGR</sequence>
<dbReference type="InterPro" id="IPR050767">
    <property type="entry name" value="Sel1_AlgK"/>
</dbReference>
<accession>A0A1H2GFM9</accession>
<evidence type="ECO:0000256" key="1">
    <source>
        <dbReference type="SAM" id="SignalP"/>
    </source>
</evidence>
<feature type="signal peptide" evidence="1">
    <location>
        <begin position="1"/>
        <end position="27"/>
    </location>
</feature>
<name>A0A1H2GFM9_9GAMM</name>
<evidence type="ECO:0000313" key="2">
    <source>
        <dbReference type="EMBL" id="SDU18319.1"/>
    </source>
</evidence>
<dbReference type="SUPFAM" id="SSF81901">
    <property type="entry name" value="HCP-like"/>
    <property type="match status" value="1"/>
</dbReference>
<dbReference type="RefSeq" id="WP_092386954.1">
    <property type="nucleotide sequence ID" value="NZ_LT629787.1"/>
</dbReference>
<dbReference type="OrthoDB" id="6429934at2"/>
<dbReference type="STRING" id="1434072.SAMN05216210_2266"/>
<proteinExistence type="predicted"/>
<dbReference type="InterPro" id="IPR011990">
    <property type="entry name" value="TPR-like_helical_dom_sf"/>
</dbReference>
<protein>
    <recommendedName>
        <fullName evidence="4">Sel1 repeat-containing protein</fullName>
    </recommendedName>
</protein>
<keyword evidence="3" id="KW-1185">Reference proteome</keyword>
<dbReference type="EMBL" id="LT629787">
    <property type="protein sequence ID" value="SDU18319.1"/>
    <property type="molecule type" value="Genomic_DNA"/>
</dbReference>
<dbReference type="Gene3D" id="1.25.40.10">
    <property type="entry name" value="Tetratricopeptide repeat domain"/>
    <property type="match status" value="1"/>
</dbReference>